<evidence type="ECO:0000313" key="3">
    <source>
        <dbReference type="EMBL" id="PKI49730.1"/>
    </source>
</evidence>
<feature type="signal peptide" evidence="1">
    <location>
        <begin position="1"/>
        <end position="24"/>
    </location>
</feature>
<keyword evidence="1" id="KW-0732">Signal</keyword>
<dbReference type="Pfam" id="PF03330">
    <property type="entry name" value="DPBB_1"/>
    <property type="match status" value="1"/>
</dbReference>
<comment type="caution">
    <text evidence="3">The sequence shown here is derived from an EMBL/GenBank/DDBJ whole genome shotgun (WGS) entry which is preliminary data.</text>
</comment>
<dbReference type="SUPFAM" id="SSF50685">
    <property type="entry name" value="Barwin-like endoglucanases"/>
    <property type="match status" value="1"/>
</dbReference>
<dbReference type="InterPro" id="IPR036908">
    <property type="entry name" value="RlpA-like_sf"/>
</dbReference>
<feature type="chain" id="PRO_5014126540" description="RlpA-like protein double-psi beta-barrel domain-containing protein" evidence="1">
    <location>
        <begin position="25"/>
        <end position="109"/>
    </location>
</feature>
<evidence type="ECO:0000259" key="2">
    <source>
        <dbReference type="Pfam" id="PF03330"/>
    </source>
</evidence>
<keyword evidence="4" id="KW-1185">Reference proteome</keyword>
<dbReference type="Proteomes" id="UP000233551">
    <property type="component" value="Unassembled WGS sequence"/>
</dbReference>
<dbReference type="InterPro" id="IPR009009">
    <property type="entry name" value="RlpA-like_DPBB"/>
</dbReference>
<protein>
    <recommendedName>
        <fullName evidence="2">RlpA-like protein double-psi beta-barrel domain-containing protein</fullName>
    </recommendedName>
</protein>
<name>A0A2I0J1C6_PUNGR</name>
<feature type="domain" description="RlpA-like protein double-psi beta-barrel" evidence="2">
    <location>
        <begin position="65"/>
        <end position="106"/>
    </location>
</feature>
<evidence type="ECO:0000313" key="4">
    <source>
        <dbReference type="Proteomes" id="UP000233551"/>
    </source>
</evidence>
<dbReference type="EMBL" id="PGOL01002213">
    <property type="protein sequence ID" value="PKI49730.1"/>
    <property type="molecule type" value="Genomic_DNA"/>
</dbReference>
<dbReference type="GO" id="GO:0048046">
    <property type="term" value="C:apoplast"/>
    <property type="evidence" value="ECO:0007669"/>
    <property type="project" value="InterPro"/>
</dbReference>
<dbReference type="AlphaFoldDB" id="A0A2I0J1C6"/>
<gene>
    <name evidence="3" type="ORF">CRG98_029878</name>
</gene>
<dbReference type="STRING" id="22663.A0A2I0J1C6"/>
<evidence type="ECO:0000256" key="1">
    <source>
        <dbReference type="SAM" id="SignalP"/>
    </source>
</evidence>
<dbReference type="GO" id="GO:0009627">
    <property type="term" value="P:systemic acquired resistance"/>
    <property type="evidence" value="ECO:0007669"/>
    <property type="project" value="InterPro"/>
</dbReference>
<dbReference type="InterPro" id="IPR044206">
    <property type="entry name" value="EGC1/2"/>
</dbReference>
<reference evidence="3 4" key="1">
    <citation type="submission" date="2017-11" db="EMBL/GenBank/DDBJ databases">
        <title>De-novo sequencing of pomegranate (Punica granatum L.) genome.</title>
        <authorList>
            <person name="Akparov Z."/>
            <person name="Amiraslanov A."/>
            <person name="Hajiyeva S."/>
            <person name="Abbasov M."/>
            <person name="Kaur K."/>
            <person name="Hamwieh A."/>
            <person name="Solovyev V."/>
            <person name="Salamov A."/>
            <person name="Braich B."/>
            <person name="Kosarev P."/>
            <person name="Mahmoud A."/>
            <person name="Hajiyev E."/>
            <person name="Babayeva S."/>
            <person name="Izzatullayeva V."/>
            <person name="Mammadov A."/>
            <person name="Mammadov A."/>
            <person name="Sharifova S."/>
            <person name="Ojaghi J."/>
            <person name="Eynullazada K."/>
            <person name="Bayramov B."/>
            <person name="Abdulazimova A."/>
            <person name="Shahmuradov I."/>
        </authorList>
    </citation>
    <scope>NUCLEOTIDE SEQUENCE [LARGE SCALE GENOMIC DNA]</scope>
    <source>
        <strain evidence="4">cv. AG2017</strain>
        <tissue evidence="3">Leaf</tissue>
    </source>
</reference>
<sequence length="109" mass="11834">MAMEIRILFIVGTIFSVFLPLALAEPGNATFYTPHTRAASDCPGLKQGPMVTCIGPPSTGQKFPCRGSVDVTIVDRCPSPCQSTFQLSKPAFYKIVDPELQLIAIDYKP</sequence>
<dbReference type="Gene3D" id="2.40.40.10">
    <property type="entry name" value="RlpA-like domain"/>
    <property type="match status" value="1"/>
</dbReference>
<proteinExistence type="predicted"/>
<dbReference type="PANTHER" id="PTHR47295">
    <property type="entry name" value="EG45-LIKE DOMAIN CONTAINING PROTEIN 1-RELATED"/>
    <property type="match status" value="1"/>
</dbReference>
<dbReference type="PANTHER" id="PTHR47295:SF14">
    <property type="entry name" value="OS06G0688300 PROTEIN"/>
    <property type="match status" value="1"/>
</dbReference>
<organism evidence="3 4">
    <name type="scientific">Punica granatum</name>
    <name type="common">Pomegranate</name>
    <dbReference type="NCBI Taxonomy" id="22663"/>
    <lineage>
        <taxon>Eukaryota</taxon>
        <taxon>Viridiplantae</taxon>
        <taxon>Streptophyta</taxon>
        <taxon>Embryophyta</taxon>
        <taxon>Tracheophyta</taxon>
        <taxon>Spermatophyta</taxon>
        <taxon>Magnoliopsida</taxon>
        <taxon>eudicotyledons</taxon>
        <taxon>Gunneridae</taxon>
        <taxon>Pentapetalae</taxon>
        <taxon>rosids</taxon>
        <taxon>malvids</taxon>
        <taxon>Myrtales</taxon>
        <taxon>Lythraceae</taxon>
        <taxon>Punica</taxon>
    </lineage>
</organism>
<accession>A0A2I0J1C6</accession>